<protein>
    <submittedName>
        <fullName evidence="1">Uncharacterized protein</fullName>
    </submittedName>
</protein>
<accession>A0ACD3ADE4</accession>
<gene>
    <name evidence="1" type="ORF">BDN72DRAFT_964289</name>
</gene>
<proteinExistence type="predicted"/>
<dbReference type="Proteomes" id="UP000308600">
    <property type="component" value="Unassembled WGS sequence"/>
</dbReference>
<evidence type="ECO:0000313" key="1">
    <source>
        <dbReference type="EMBL" id="TFK62857.1"/>
    </source>
</evidence>
<evidence type="ECO:0000313" key="2">
    <source>
        <dbReference type="Proteomes" id="UP000308600"/>
    </source>
</evidence>
<reference evidence="1 2" key="1">
    <citation type="journal article" date="2019" name="Nat. Ecol. Evol.">
        <title>Megaphylogeny resolves global patterns of mushroom evolution.</title>
        <authorList>
            <person name="Varga T."/>
            <person name="Krizsan K."/>
            <person name="Foldi C."/>
            <person name="Dima B."/>
            <person name="Sanchez-Garcia M."/>
            <person name="Sanchez-Ramirez S."/>
            <person name="Szollosi G.J."/>
            <person name="Szarkandi J.G."/>
            <person name="Papp V."/>
            <person name="Albert L."/>
            <person name="Andreopoulos W."/>
            <person name="Angelini C."/>
            <person name="Antonin V."/>
            <person name="Barry K.W."/>
            <person name="Bougher N.L."/>
            <person name="Buchanan P."/>
            <person name="Buyck B."/>
            <person name="Bense V."/>
            <person name="Catcheside P."/>
            <person name="Chovatia M."/>
            <person name="Cooper J."/>
            <person name="Damon W."/>
            <person name="Desjardin D."/>
            <person name="Finy P."/>
            <person name="Geml J."/>
            <person name="Haridas S."/>
            <person name="Hughes K."/>
            <person name="Justo A."/>
            <person name="Karasinski D."/>
            <person name="Kautmanova I."/>
            <person name="Kiss B."/>
            <person name="Kocsube S."/>
            <person name="Kotiranta H."/>
            <person name="LaButti K.M."/>
            <person name="Lechner B.E."/>
            <person name="Liimatainen K."/>
            <person name="Lipzen A."/>
            <person name="Lukacs Z."/>
            <person name="Mihaltcheva S."/>
            <person name="Morgado L.N."/>
            <person name="Niskanen T."/>
            <person name="Noordeloos M.E."/>
            <person name="Ohm R.A."/>
            <person name="Ortiz-Santana B."/>
            <person name="Ovrebo C."/>
            <person name="Racz N."/>
            <person name="Riley R."/>
            <person name="Savchenko A."/>
            <person name="Shiryaev A."/>
            <person name="Soop K."/>
            <person name="Spirin V."/>
            <person name="Szebenyi C."/>
            <person name="Tomsovsky M."/>
            <person name="Tulloss R.E."/>
            <person name="Uehling J."/>
            <person name="Grigoriev I.V."/>
            <person name="Vagvolgyi C."/>
            <person name="Papp T."/>
            <person name="Martin F.M."/>
            <person name="Miettinen O."/>
            <person name="Hibbett D.S."/>
            <person name="Nagy L.G."/>
        </authorList>
    </citation>
    <scope>NUCLEOTIDE SEQUENCE [LARGE SCALE GENOMIC DNA]</scope>
    <source>
        <strain evidence="1 2">NL-1719</strain>
    </source>
</reference>
<name>A0ACD3ADE4_9AGAR</name>
<sequence length="170" mass="18558">MPAERRSGKSKRIGRLRSLPHRPKHPSNANTNHRHGLQSQFSTSTTGSVTPLQSMFEAVPELALCIGEGFPEGRQSELDAIQHSIGIDTPLTDVFLGLPESDEGYNELRDAVAPTYVHWLRTVEPLPARDTTPVPQISLRKSDPSPTSKGALLSPPNPTSSTPQLPRLEV</sequence>
<organism evidence="1 2">
    <name type="scientific">Pluteus cervinus</name>
    <dbReference type="NCBI Taxonomy" id="181527"/>
    <lineage>
        <taxon>Eukaryota</taxon>
        <taxon>Fungi</taxon>
        <taxon>Dikarya</taxon>
        <taxon>Basidiomycota</taxon>
        <taxon>Agaricomycotina</taxon>
        <taxon>Agaricomycetes</taxon>
        <taxon>Agaricomycetidae</taxon>
        <taxon>Agaricales</taxon>
        <taxon>Pluteineae</taxon>
        <taxon>Pluteaceae</taxon>
        <taxon>Pluteus</taxon>
    </lineage>
</organism>
<dbReference type="EMBL" id="ML208555">
    <property type="protein sequence ID" value="TFK62857.1"/>
    <property type="molecule type" value="Genomic_DNA"/>
</dbReference>
<keyword evidence="2" id="KW-1185">Reference proteome</keyword>